<sequence>MAHEHPITYSVQHKAQRDSRHRYCLVVPLLYAFVPSAINTFALSWTPQQERATVLAATSEQPTGYYELFARAGHLSVRSPQLFLQDSRNNDLHPERDNPESSRSGLSSSTWLATALVLHMGRHGDITITSTDGTWLHGPVQPFIASLSGILLVGFQESRRSVSSMWLDSAQPNCGTAAESLAPSPISGPGDIRATSYTSSILQSRSYAVHMAR</sequence>
<name>A0ACC3SN76_9PEZI</name>
<organism evidence="1 2">
    <name type="scientific">Zalaria obscura</name>
    <dbReference type="NCBI Taxonomy" id="2024903"/>
    <lineage>
        <taxon>Eukaryota</taxon>
        <taxon>Fungi</taxon>
        <taxon>Dikarya</taxon>
        <taxon>Ascomycota</taxon>
        <taxon>Pezizomycotina</taxon>
        <taxon>Dothideomycetes</taxon>
        <taxon>Dothideomycetidae</taxon>
        <taxon>Dothideales</taxon>
        <taxon>Zalariaceae</taxon>
        <taxon>Zalaria</taxon>
    </lineage>
</organism>
<reference evidence="1" key="1">
    <citation type="submission" date="2024-02" db="EMBL/GenBank/DDBJ databases">
        <title>Metagenome Assembled Genome of Zalaria obscura JY119.</title>
        <authorList>
            <person name="Vighnesh L."/>
            <person name="Jagadeeshwari U."/>
            <person name="Venkata Ramana C."/>
            <person name="Sasikala C."/>
        </authorList>
    </citation>
    <scope>NUCLEOTIDE SEQUENCE</scope>
    <source>
        <strain evidence="1">JY119</strain>
    </source>
</reference>
<gene>
    <name evidence="1" type="ORF">M8818_000352</name>
</gene>
<accession>A0ACC3SN76</accession>
<dbReference type="Proteomes" id="UP001320706">
    <property type="component" value="Unassembled WGS sequence"/>
</dbReference>
<proteinExistence type="predicted"/>
<comment type="caution">
    <text evidence="1">The sequence shown here is derived from an EMBL/GenBank/DDBJ whole genome shotgun (WGS) entry which is preliminary data.</text>
</comment>
<keyword evidence="2" id="KW-1185">Reference proteome</keyword>
<evidence type="ECO:0000313" key="1">
    <source>
        <dbReference type="EMBL" id="KAK8219937.1"/>
    </source>
</evidence>
<evidence type="ECO:0000313" key="2">
    <source>
        <dbReference type="Proteomes" id="UP001320706"/>
    </source>
</evidence>
<dbReference type="EMBL" id="JAMKPW020000002">
    <property type="protein sequence ID" value="KAK8219937.1"/>
    <property type="molecule type" value="Genomic_DNA"/>
</dbReference>
<protein>
    <submittedName>
        <fullName evidence="1">Uncharacterized protein</fullName>
    </submittedName>
</protein>